<protein>
    <submittedName>
        <fullName evidence="2">N-acetyltransferase</fullName>
    </submittedName>
</protein>
<dbReference type="InterPro" id="IPR016181">
    <property type="entry name" value="Acyl_CoA_acyltransferase"/>
</dbReference>
<organism evidence="2 3">
    <name type="scientific">Paracoccus fistulariae</name>
    <dbReference type="NCBI Taxonomy" id="658446"/>
    <lineage>
        <taxon>Bacteria</taxon>
        <taxon>Pseudomonadati</taxon>
        <taxon>Pseudomonadota</taxon>
        <taxon>Alphaproteobacteria</taxon>
        <taxon>Rhodobacterales</taxon>
        <taxon>Paracoccaceae</taxon>
        <taxon>Paracoccus</taxon>
    </lineage>
</organism>
<dbReference type="PROSITE" id="PS51729">
    <property type="entry name" value="GNAT_YJDJ"/>
    <property type="match status" value="1"/>
</dbReference>
<dbReference type="RefSeq" id="WP_271886461.1">
    <property type="nucleotide sequence ID" value="NZ_CP067136.1"/>
</dbReference>
<name>A0ABY7SFD1_9RHOB</name>
<dbReference type="SUPFAM" id="SSF55729">
    <property type="entry name" value="Acyl-CoA N-acyltransferases (Nat)"/>
    <property type="match status" value="1"/>
</dbReference>
<dbReference type="EMBL" id="CP067136">
    <property type="protein sequence ID" value="WCR05732.1"/>
    <property type="molecule type" value="Genomic_DNA"/>
</dbReference>
<dbReference type="Proteomes" id="UP001219349">
    <property type="component" value="Chromosome"/>
</dbReference>
<sequence>MTQITVTREDKDDRQFRYVARIDGTEGEAELVMTRRGPATFSADHTFAPQQLRGTGAASALVQAMIDDARNRGFKVIPRCSYVVDKAGKHPEWADVFVEA</sequence>
<dbReference type="InterPro" id="IPR031165">
    <property type="entry name" value="GNAT_YJDJ"/>
</dbReference>
<dbReference type="PANTHER" id="PTHR31435:SF9">
    <property type="entry name" value="PROTEIN NATD1"/>
    <property type="match status" value="1"/>
</dbReference>
<reference evidence="2 3" key="1">
    <citation type="submission" date="2021-01" db="EMBL/GenBank/DDBJ databases">
        <title>Biogeographic distribution of Paracoccus.</title>
        <authorList>
            <person name="Hollensteiner J."/>
            <person name="Leineberger J."/>
            <person name="Brinkhoff T."/>
            <person name="Daniel R."/>
        </authorList>
    </citation>
    <scope>NUCLEOTIDE SEQUENCE [LARGE SCALE GENOMIC DNA]</scope>
    <source>
        <strain evidence="2 3">KCTC 22803</strain>
    </source>
</reference>
<evidence type="ECO:0000313" key="2">
    <source>
        <dbReference type="EMBL" id="WCR05732.1"/>
    </source>
</evidence>
<keyword evidence="3" id="KW-1185">Reference proteome</keyword>
<evidence type="ECO:0000313" key="3">
    <source>
        <dbReference type="Proteomes" id="UP001219349"/>
    </source>
</evidence>
<evidence type="ECO:0000259" key="1">
    <source>
        <dbReference type="PROSITE" id="PS51729"/>
    </source>
</evidence>
<accession>A0ABY7SFD1</accession>
<feature type="domain" description="N-acetyltransferase" evidence="1">
    <location>
        <begin position="10"/>
        <end position="98"/>
    </location>
</feature>
<proteinExistence type="predicted"/>
<dbReference type="InterPro" id="IPR045057">
    <property type="entry name" value="Gcn5-rel_NAT"/>
</dbReference>
<dbReference type="Gene3D" id="3.40.630.30">
    <property type="match status" value="1"/>
</dbReference>
<dbReference type="PANTHER" id="PTHR31435">
    <property type="entry name" value="PROTEIN NATD1"/>
    <property type="match status" value="1"/>
</dbReference>
<gene>
    <name evidence="2" type="ORF">JHX87_09250</name>
</gene>
<dbReference type="Pfam" id="PF14542">
    <property type="entry name" value="Acetyltransf_CG"/>
    <property type="match status" value="1"/>
</dbReference>